<protein>
    <submittedName>
        <fullName evidence="3">WYL domain-containing protein</fullName>
    </submittedName>
</protein>
<evidence type="ECO:0000259" key="2">
    <source>
        <dbReference type="Pfam" id="PF25583"/>
    </source>
</evidence>
<feature type="domain" description="WYL" evidence="1">
    <location>
        <begin position="121"/>
        <end position="185"/>
    </location>
</feature>
<proteinExistence type="predicted"/>
<sequence length="297" mass="35618">MALREKIARMNLIITKLRRKPCTWAEMKDYLGRESELQEYNFIISERTFQRDVNDIREIYNIDIQYNRTQSAYQIDFSDQVNERILEAYDTFNALNLTDRLSQHIHFEKRRPQGTENLHGFLHAIQNQLQIKFVYQKYWEGELTNRRAEPYALKEFRNRWYILAKDLKDNITKTFALDRLTDLEITNTKFQFPEGFDVNEYFKNYFGITAWQKGKPQEIILSFNEFQGKYIKSLPLHHSQQVLIDNAEEFRIKLSLNPTHDLIMELLSYGENLKVIQPVSLVEEIKKRLKATLARYE</sequence>
<organism evidence="3 4">
    <name type="scientific">Cryomorpha ignava</name>
    <dbReference type="NCBI Taxonomy" id="101383"/>
    <lineage>
        <taxon>Bacteria</taxon>
        <taxon>Pseudomonadati</taxon>
        <taxon>Bacteroidota</taxon>
        <taxon>Flavobacteriia</taxon>
        <taxon>Flavobacteriales</taxon>
        <taxon>Cryomorphaceae</taxon>
        <taxon>Cryomorpha</taxon>
    </lineage>
</organism>
<dbReference type="InterPro" id="IPR057727">
    <property type="entry name" value="WCX_dom"/>
</dbReference>
<keyword evidence="4" id="KW-1185">Reference proteome</keyword>
<dbReference type="InterPro" id="IPR026881">
    <property type="entry name" value="WYL_dom"/>
</dbReference>
<accession>A0A7K3WRK5</accession>
<dbReference type="AlphaFoldDB" id="A0A7K3WRK5"/>
<dbReference type="Pfam" id="PF25583">
    <property type="entry name" value="WCX"/>
    <property type="match status" value="1"/>
</dbReference>
<dbReference type="EMBL" id="JAAGVY010000023">
    <property type="protein sequence ID" value="NEN24307.1"/>
    <property type="molecule type" value="Genomic_DNA"/>
</dbReference>
<evidence type="ECO:0000313" key="3">
    <source>
        <dbReference type="EMBL" id="NEN24307.1"/>
    </source>
</evidence>
<dbReference type="Proteomes" id="UP000486602">
    <property type="component" value="Unassembled WGS sequence"/>
</dbReference>
<dbReference type="PANTHER" id="PTHR34580">
    <property type="match status" value="1"/>
</dbReference>
<dbReference type="InterPro" id="IPR051534">
    <property type="entry name" value="CBASS_pafABC_assoc_protein"/>
</dbReference>
<evidence type="ECO:0000259" key="1">
    <source>
        <dbReference type="Pfam" id="PF13280"/>
    </source>
</evidence>
<feature type="domain" description="WCX" evidence="2">
    <location>
        <begin position="217"/>
        <end position="293"/>
    </location>
</feature>
<evidence type="ECO:0000313" key="4">
    <source>
        <dbReference type="Proteomes" id="UP000486602"/>
    </source>
</evidence>
<dbReference type="PANTHER" id="PTHR34580:SF9">
    <property type="entry name" value="SLL5097 PROTEIN"/>
    <property type="match status" value="1"/>
</dbReference>
<dbReference type="PROSITE" id="PS52050">
    <property type="entry name" value="WYL"/>
    <property type="match status" value="1"/>
</dbReference>
<comment type="caution">
    <text evidence="3">The sequence shown here is derived from an EMBL/GenBank/DDBJ whole genome shotgun (WGS) entry which is preliminary data.</text>
</comment>
<name>A0A7K3WRK5_9FLAO</name>
<reference evidence="3 4" key="1">
    <citation type="submission" date="2020-02" db="EMBL/GenBank/DDBJ databases">
        <title>Out from the shadows clarifying the taxonomy of the family Cryomorphaceae and related taxa by utilizing the GTDB taxonomic framework.</title>
        <authorList>
            <person name="Bowman J.P."/>
        </authorList>
    </citation>
    <scope>NUCLEOTIDE SEQUENCE [LARGE SCALE GENOMIC DNA]</scope>
    <source>
        <strain evidence="3 4">QSSC 1-22</strain>
    </source>
</reference>
<dbReference type="Pfam" id="PF13280">
    <property type="entry name" value="WYL"/>
    <property type="match status" value="1"/>
</dbReference>
<dbReference type="RefSeq" id="WP_163285700.1">
    <property type="nucleotide sequence ID" value="NZ_JAAGVY010000023.1"/>
</dbReference>
<gene>
    <name evidence="3" type="ORF">G3O08_12410</name>
</gene>